<comment type="caution">
    <text evidence="2">The sequence shown here is derived from an EMBL/GenBank/DDBJ whole genome shotgun (WGS) entry which is preliminary data.</text>
</comment>
<evidence type="ECO:0000313" key="3">
    <source>
        <dbReference type="Proteomes" id="UP000735302"/>
    </source>
</evidence>
<evidence type="ECO:0000256" key="1">
    <source>
        <dbReference type="SAM" id="MobiDB-lite"/>
    </source>
</evidence>
<dbReference type="EMBL" id="BLXT01000975">
    <property type="protein sequence ID" value="GFN82003.1"/>
    <property type="molecule type" value="Genomic_DNA"/>
</dbReference>
<feature type="region of interest" description="Disordered" evidence="1">
    <location>
        <begin position="1"/>
        <end position="50"/>
    </location>
</feature>
<evidence type="ECO:0000313" key="2">
    <source>
        <dbReference type="EMBL" id="GFN82003.1"/>
    </source>
</evidence>
<name>A0AAV3YG67_9GAST</name>
<reference evidence="2 3" key="1">
    <citation type="journal article" date="2021" name="Elife">
        <title>Chloroplast acquisition without the gene transfer in kleptoplastic sea slugs, Plakobranchus ocellatus.</title>
        <authorList>
            <person name="Maeda T."/>
            <person name="Takahashi S."/>
            <person name="Yoshida T."/>
            <person name="Shimamura S."/>
            <person name="Takaki Y."/>
            <person name="Nagai Y."/>
            <person name="Toyoda A."/>
            <person name="Suzuki Y."/>
            <person name="Arimoto A."/>
            <person name="Ishii H."/>
            <person name="Satoh N."/>
            <person name="Nishiyama T."/>
            <person name="Hasebe M."/>
            <person name="Maruyama T."/>
            <person name="Minagawa J."/>
            <person name="Obokata J."/>
            <person name="Shigenobu S."/>
        </authorList>
    </citation>
    <scope>NUCLEOTIDE SEQUENCE [LARGE SCALE GENOMIC DNA]</scope>
</reference>
<dbReference type="AlphaFoldDB" id="A0AAV3YG67"/>
<protein>
    <submittedName>
        <fullName evidence="2">Uncharacterized protein</fullName>
    </submittedName>
</protein>
<dbReference type="Proteomes" id="UP000735302">
    <property type="component" value="Unassembled WGS sequence"/>
</dbReference>
<keyword evidence="3" id="KW-1185">Reference proteome</keyword>
<sequence length="168" mass="19229">MREHSRAGPVANQKSRRLMSHGSDIQQEPLDTQNELLNEEGTKKKRVPLSKKKTPGYCETGEGERKLADFIKEYQQLYDKKHREWLKWHIRTACGTKQDSSWIPHATGAQCERLYESMHIRGGKILNREKKSGTGPPKRTASGDLIMEASRLLIQQTHSPTRNLASDH</sequence>
<gene>
    <name evidence="2" type="ORF">PoB_000850900</name>
</gene>
<proteinExistence type="predicted"/>
<accession>A0AAV3YG67</accession>
<feature type="compositionally biased region" description="Polar residues" evidence="1">
    <location>
        <begin position="23"/>
        <end position="36"/>
    </location>
</feature>
<organism evidence="2 3">
    <name type="scientific">Plakobranchus ocellatus</name>
    <dbReference type="NCBI Taxonomy" id="259542"/>
    <lineage>
        <taxon>Eukaryota</taxon>
        <taxon>Metazoa</taxon>
        <taxon>Spiralia</taxon>
        <taxon>Lophotrochozoa</taxon>
        <taxon>Mollusca</taxon>
        <taxon>Gastropoda</taxon>
        <taxon>Heterobranchia</taxon>
        <taxon>Euthyneura</taxon>
        <taxon>Panpulmonata</taxon>
        <taxon>Sacoglossa</taxon>
        <taxon>Placobranchoidea</taxon>
        <taxon>Plakobranchidae</taxon>
        <taxon>Plakobranchus</taxon>
    </lineage>
</organism>